<dbReference type="InterPro" id="IPR016024">
    <property type="entry name" value="ARM-type_fold"/>
</dbReference>
<dbReference type="OrthoDB" id="6614653at2759"/>
<dbReference type="AlphaFoldDB" id="A0A238BNF6"/>
<evidence type="ECO:0000313" key="1">
    <source>
        <dbReference type="EMBL" id="OZC06180.1"/>
    </source>
</evidence>
<name>A0A238BNF6_9BILA</name>
<protein>
    <submittedName>
        <fullName evidence="1">Uncharacterized protein</fullName>
    </submittedName>
</protein>
<dbReference type="SUPFAM" id="SSF48371">
    <property type="entry name" value="ARM repeat"/>
    <property type="match status" value="1"/>
</dbReference>
<dbReference type="EMBL" id="KZ270189">
    <property type="protein sequence ID" value="OZC06180.1"/>
    <property type="molecule type" value="Genomic_DNA"/>
</dbReference>
<proteinExistence type="predicted"/>
<organism evidence="1 2">
    <name type="scientific">Onchocerca flexuosa</name>
    <dbReference type="NCBI Taxonomy" id="387005"/>
    <lineage>
        <taxon>Eukaryota</taxon>
        <taxon>Metazoa</taxon>
        <taxon>Ecdysozoa</taxon>
        <taxon>Nematoda</taxon>
        <taxon>Chromadorea</taxon>
        <taxon>Rhabditida</taxon>
        <taxon>Spirurina</taxon>
        <taxon>Spiruromorpha</taxon>
        <taxon>Filarioidea</taxon>
        <taxon>Onchocercidae</taxon>
        <taxon>Onchocerca</taxon>
    </lineage>
</organism>
<sequence length="868" mass="100485">MSILWRAQARHSSGSVTSDCLLAWFISDSSDRKICAQFLANCLISSNRMRRLNCSRFWLAKLNTKMKSKLIMKEAAEIILQMISTENRSFKQTNQNYCFTEEEMHNLISMDYFWNSEKEEVVWMRFDRLLYGWISIQKFFICTLESNELDVLWNCLTSYHSALRLDALELSKKLMNKKLLDWSHQFGSVKSFVLQNLDISDANFCAALLDMVRTSSAKTRKRLEMALLEELYDMCNDRDRSFQTVFILELLKQCGFNEWLIDTQLMDSLSKSDITEIRTKFMMCLSPAEFNSQIFLTEKFMEMLNNDSIDGLSYLVKMMLRFKEPREILDLIKKSKRKDSNSVKITLTSLIENCAAESVLDPSFWMETCIKSNIDLILFSGSKHNGQCVSLPELYRRLYPSASQTLMISDKQRKAIDQYYHSLKINCEMLASLCEVMGTKKIITNAYDSVWNVLMRSRHKGVVDDCAICFNRITACCMANDLLDVVWQYFEKTKRLSVDLECTTRNLAFCSVFKIFHEILGIGTSVIDFLFGNIRACTPLIAVRLMKVIKTFLYMANFDVTCCALNIFKSVLDFYRAGNSMVRNAACHCYAALVHKLVDDTEYGIPLFMFTLRYDLLWNEFCSQLKQTTVHDPALILLLSLLEKLRFVSGSFYTRIQLKHLQSMVNKLVSLLVMSPNSRINHLLVSCLLHLVPCRRKLSHRLKRILEHKLPLNIKYALSYAISELEAMEFLDLPSDLLHSFCSHSTVLLPSLIQKTHKMLIANCFVYFENFGALLAEIEKHAYSSKELWRLHAAHALMMLSCTSCTMLIHSPSYRYRFISCCRSLLLDEVDYIKRIAFRVVNACGGGTTLSYLWDPTMNLKVRFFVSV</sequence>
<dbReference type="Proteomes" id="UP000242913">
    <property type="component" value="Unassembled WGS sequence"/>
</dbReference>
<keyword evidence="2" id="KW-1185">Reference proteome</keyword>
<evidence type="ECO:0000313" key="2">
    <source>
        <dbReference type="Proteomes" id="UP000242913"/>
    </source>
</evidence>
<gene>
    <name evidence="1" type="ORF">X798_06835</name>
</gene>
<accession>A0A238BNF6</accession>
<reference evidence="1 2" key="1">
    <citation type="submission" date="2015-12" db="EMBL/GenBank/DDBJ databases">
        <title>Draft genome of the nematode, Onchocerca flexuosa.</title>
        <authorList>
            <person name="Mitreva M."/>
        </authorList>
    </citation>
    <scope>NUCLEOTIDE SEQUENCE [LARGE SCALE GENOMIC DNA]</scope>
    <source>
        <strain evidence="1">Red Deer</strain>
    </source>
</reference>